<accession>A0A158JMV7</accession>
<reference evidence="1" key="1">
    <citation type="submission" date="2016-01" db="EMBL/GenBank/DDBJ databases">
        <authorList>
            <person name="Peeters C."/>
        </authorList>
    </citation>
    <scope>NUCLEOTIDE SEQUENCE [LARGE SCALE GENOMIC DNA]</scope>
    <source>
        <strain evidence="1">LMG 22934</strain>
    </source>
</reference>
<dbReference type="GO" id="GO:0016787">
    <property type="term" value="F:hydrolase activity"/>
    <property type="evidence" value="ECO:0007669"/>
    <property type="project" value="UniProtKB-KW"/>
</dbReference>
<name>A0A158JMV7_9BURK</name>
<dbReference type="EMBL" id="FCNW02000151">
    <property type="protein sequence ID" value="SAL69803.1"/>
    <property type="molecule type" value="Genomic_DNA"/>
</dbReference>
<dbReference type="AlphaFoldDB" id="A0A158JMV7"/>
<evidence type="ECO:0000313" key="1">
    <source>
        <dbReference type="EMBL" id="SAL69803.1"/>
    </source>
</evidence>
<dbReference type="STRING" id="326474.AWB65_06869"/>
<sequence length="201" mass="22402">MGPRRKVPIAGPADDWGKVFHQTHWAPLLQMQRSVAEVKLDIVHRSGTIVPMVINATRQCYGDDEFDDFALLVVADRHKYERELLRTRQQAEAALKAKLAAQKRALITDDSVCVGRMGRDGAASPCAVSHPRWRAGATWFARRAPAPFGRTGRLRTLPRLLPCGGILYPSTALCSAVSSLRIRRCCREPVLRLHALLQPHP</sequence>
<evidence type="ECO:0000313" key="2">
    <source>
        <dbReference type="Proteomes" id="UP000054977"/>
    </source>
</evidence>
<comment type="caution">
    <text evidence="1">The sequence shown here is derived from an EMBL/GenBank/DDBJ whole genome shotgun (WGS) entry which is preliminary data.</text>
</comment>
<dbReference type="Proteomes" id="UP000054977">
    <property type="component" value="Unassembled WGS sequence"/>
</dbReference>
<organism evidence="1 2">
    <name type="scientific">Caballeronia humi</name>
    <dbReference type="NCBI Taxonomy" id="326474"/>
    <lineage>
        <taxon>Bacteria</taxon>
        <taxon>Pseudomonadati</taxon>
        <taxon>Pseudomonadota</taxon>
        <taxon>Betaproteobacteria</taxon>
        <taxon>Burkholderiales</taxon>
        <taxon>Burkholderiaceae</taxon>
        <taxon>Caballeronia</taxon>
    </lineage>
</organism>
<keyword evidence="1" id="KW-0378">Hydrolase</keyword>
<dbReference type="EC" id="3.1.3.3" evidence="1"/>
<gene>
    <name evidence="1" type="primary">rsbP</name>
    <name evidence="1" type="ORF">AWB65_06869</name>
</gene>
<protein>
    <submittedName>
        <fullName evidence="1">Phosphoserine phosphatase RsbP</fullName>
        <ecNumber evidence="1">3.1.3.3</ecNumber>
    </submittedName>
</protein>
<keyword evidence="2" id="KW-1185">Reference proteome</keyword>
<proteinExistence type="predicted"/>